<evidence type="ECO:0000313" key="5">
    <source>
        <dbReference type="Proteomes" id="UP000191500"/>
    </source>
</evidence>
<dbReference type="GO" id="GO:0016491">
    <property type="term" value="F:oxidoreductase activity"/>
    <property type="evidence" value="ECO:0007669"/>
    <property type="project" value="UniProtKB-KW"/>
</dbReference>
<evidence type="ECO:0000259" key="3">
    <source>
        <dbReference type="Pfam" id="PF05368"/>
    </source>
</evidence>
<dbReference type="InterPro" id="IPR036291">
    <property type="entry name" value="NAD(P)-bd_dom_sf"/>
</dbReference>
<dbReference type="EMBL" id="MDDG01000017">
    <property type="protein sequence ID" value="OQE34585.1"/>
    <property type="molecule type" value="Genomic_DNA"/>
</dbReference>
<evidence type="ECO:0000256" key="1">
    <source>
        <dbReference type="ARBA" id="ARBA00022857"/>
    </source>
</evidence>
<dbReference type="Gene3D" id="3.40.50.720">
    <property type="entry name" value="NAD(P)-binding Rossmann-like Domain"/>
    <property type="match status" value="1"/>
</dbReference>
<name>A0A1V6U7Z1_9EURO</name>
<evidence type="ECO:0000313" key="4">
    <source>
        <dbReference type="EMBL" id="OQE34585.1"/>
    </source>
</evidence>
<keyword evidence="5" id="KW-1185">Reference proteome</keyword>
<reference evidence="5" key="1">
    <citation type="journal article" date="2017" name="Nat. Microbiol.">
        <title>Global analysis of biosynthetic gene clusters reveals vast potential of secondary metabolite production in Penicillium species.</title>
        <authorList>
            <person name="Nielsen J.C."/>
            <person name="Grijseels S."/>
            <person name="Prigent S."/>
            <person name="Ji B."/>
            <person name="Dainat J."/>
            <person name="Nielsen K.F."/>
            <person name="Frisvad J.C."/>
            <person name="Workman M."/>
            <person name="Nielsen J."/>
        </authorList>
    </citation>
    <scope>NUCLEOTIDE SEQUENCE [LARGE SCALE GENOMIC DNA]</scope>
    <source>
        <strain evidence="5">IBT 31321</strain>
    </source>
</reference>
<gene>
    <name evidence="4" type="ORF">PENCOP_c017G07131</name>
</gene>
<dbReference type="PANTHER" id="PTHR47706:SF9">
    <property type="entry name" value="NMRA-LIKE DOMAIN-CONTAINING PROTEIN-RELATED"/>
    <property type="match status" value="1"/>
</dbReference>
<dbReference type="SUPFAM" id="SSF51735">
    <property type="entry name" value="NAD(P)-binding Rossmann-fold domains"/>
    <property type="match status" value="1"/>
</dbReference>
<keyword evidence="1" id="KW-0521">NADP</keyword>
<dbReference type="STRING" id="36646.A0A1V6U7Z1"/>
<dbReference type="Pfam" id="PF05368">
    <property type="entry name" value="NmrA"/>
    <property type="match status" value="1"/>
</dbReference>
<evidence type="ECO:0000256" key="2">
    <source>
        <dbReference type="ARBA" id="ARBA00023002"/>
    </source>
</evidence>
<dbReference type="InterPro" id="IPR008030">
    <property type="entry name" value="NmrA-like"/>
</dbReference>
<comment type="caution">
    <text evidence="4">The sequence shown here is derived from an EMBL/GenBank/DDBJ whole genome shotgun (WGS) entry which is preliminary data.</text>
</comment>
<proteinExistence type="predicted"/>
<dbReference type="InterPro" id="IPR051609">
    <property type="entry name" value="NmrA/Isoflavone_reductase-like"/>
</dbReference>
<dbReference type="PANTHER" id="PTHR47706">
    <property type="entry name" value="NMRA-LIKE FAMILY PROTEIN"/>
    <property type="match status" value="1"/>
</dbReference>
<accession>A0A1V6U7Z1</accession>
<protein>
    <recommendedName>
        <fullName evidence="3">NmrA-like domain-containing protein</fullName>
    </recommendedName>
</protein>
<sequence length="307" mass="34075">MLILIAGITGNLGKHLARVALEKGHQVRGLGRSPDKLDAKTKDQLESFVVSSSYYDIPALDRAMIGVSAVICAYSGRPELVLDGNLLLLRAAERAGIKIYLASSWNVDWRHVKFGDHESFNPFLSFRQQVAITSAMKPIWIFTGVLAEVFFSVPGHGDLSPKNHGIWDPAAKTIDLWGTGREKFDWTTEANAAEFSIAIIESPEASQGGFYSVRSGCHSLREIKAVYERIRGSEVKVIEKGSVEDLEKTALQARARGSLLAFWEYIGYFYQLVTINGSAVLRNLDNDRFPVVKPTSLEEFLRQTPDV</sequence>
<organism evidence="4 5">
    <name type="scientific">Penicillium coprophilum</name>
    <dbReference type="NCBI Taxonomy" id="36646"/>
    <lineage>
        <taxon>Eukaryota</taxon>
        <taxon>Fungi</taxon>
        <taxon>Dikarya</taxon>
        <taxon>Ascomycota</taxon>
        <taxon>Pezizomycotina</taxon>
        <taxon>Eurotiomycetes</taxon>
        <taxon>Eurotiomycetidae</taxon>
        <taxon>Eurotiales</taxon>
        <taxon>Aspergillaceae</taxon>
        <taxon>Penicillium</taxon>
    </lineage>
</organism>
<feature type="domain" description="NmrA-like" evidence="3">
    <location>
        <begin position="2"/>
        <end position="301"/>
    </location>
</feature>
<keyword evidence="2" id="KW-0560">Oxidoreductase</keyword>
<dbReference type="Proteomes" id="UP000191500">
    <property type="component" value="Unassembled WGS sequence"/>
</dbReference>
<dbReference type="AlphaFoldDB" id="A0A1V6U7Z1"/>